<comment type="subcellular location">
    <subcellularLocation>
        <location evidence="1">Nucleus</location>
    </subcellularLocation>
</comment>
<feature type="compositionally biased region" description="Basic and acidic residues" evidence="7">
    <location>
        <begin position="484"/>
        <end position="500"/>
    </location>
</feature>
<evidence type="ECO:0000256" key="4">
    <source>
        <dbReference type="ARBA" id="ARBA00023125"/>
    </source>
</evidence>
<dbReference type="EMBL" id="OU466860">
    <property type="protein sequence ID" value="CAH2061207.1"/>
    <property type="molecule type" value="Genomic_DNA"/>
</dbReference>
<feature type="region of interest" description="Disordered" evidence="7">
    <location>
        <begin position="625"/>
        <end position="660"/>
    </location>
</feature>
<dbReference type="Pfam" id="PF02362">
    <property type="entry name" value="B3"/>
    <property type="match status" value="5"/>
</dbReference>
<evidence type="ECO:0000256" key="7">
    <source>
        <dbReference type="SAM" id="MobiDB-lite"/>
    </source>
</evidence>
<evidence type="ECO:0000256" key="1">
    <source>
        <dbReference type="ARBA" id="ARBA00004123"/>
    </source>
</evidence>
<feature type="compositionally biased region" description="Basic and acidic residues" evidence="7">
    <location>
        <begin position="814"/>
        <end position="832"/>
    </location>
</feature>
<keyword evidence="3" id="KW-0805">Transcription regulation</keyword>
<dbReference type="PANTHER" id="PTHR31674:SF93">
    <property type="entry name" value="B3 DOMAIN-CONTAINING PROTEIN REM13"/>
    <property type="match status" value="1"/>
</dbReference>
<feature type="compositionally biased region" description="Basic and acidic residues" evidence="7">
    <location>
        <begin position="762"/>
        <end position="777"/>
    </location>
</feature>
<evidence type="ECO:0000256" key="3">
    <source>
        <dbReference type="ARBA" id="ARBA00023015"/>
    </source>
</evidence>
<feature type="domain" description="TF-B3" evidence="8">
    <location>
        <begin position="662"/>
        <end position="757"/>
    </location>
</feature>
<feature type="domain" description="TF-B3" evidence="8">
    <location>
        <begin position="890"/>
        <end position="953"/>
    </location>
</feature>
<dbReference type="AlphaFoldDB" id="A0AAU9SA50"/>
<evidence type="ECO:0000256" key="6">
    <source>
        <dbReference type="ARBA" id="ARBA00023242"/>
    </source>
</evidence>
<dbReference type="InterPro" id="IPR003340">
    <property type="entry name" value="B3_DNA-bd"/>
</dbReference>
<dbReference type="SMART" id="SM01019">
    <property type="entry name" value="B3"/>
    <property type="match status" value="5"/>
</dbReference>
<feature type="domain" description="TF-B3" evidence="8">
    <location>
        <begin position="8"/>
        <end position="101"/>
    </location>
</feature>
<keyword evidence="6" id="KW-0539">Nucleus</keyword>
<dbReference type="PANTHER" id="PTHR31674">
    <property type="entry name" value="B3 DOMAIN-CONTAINING PROTEIN REM-LIKE 3-RELATED"/>
    <property type="match status" value="1"/>
</dbReference>
<feature type="region of interest" description="Disordered" evidence="7">
    <location>
        <begin position="136"/>
        <end position="190"/>
    </location>
</feature>
<feature type="domain" description="TF-B3" evidence="8">
    <location>
        <begin position="196"/>
        <end position="294"/>
    </location>
</feature>
<accession>A0AAU9SA50</accession>
<keyword evidence="5" id="KW-0804">Transcription</keyword>
<dbReference type="PROSITE" id="PS50863">
    <property type="entry name" value="B3"/>
    <property type="match status" value="6"/>
</dbReference>
<proteinExistence type="predicted"/>
<feature type="compositionally biased region" description="Basic and acidic residues" evidence="7">
    <location>
        <begin position="629"/>
        <end position="653"/>
    </location>
</feature>
<feature type="domain" description="TF-B3" evidence="8">
    <location>
        <begin position="367"/>
        <end position="460"/>
    </location>
</feature>
<dbReference type="GO" id="GO:0005634">
    <property type="term" value="C:nucleus"/>
    <property type="evidence" value="ECO:0007669"/>
    <property type="project" value="UniProtKB-SubCell"/>
</dbReference>
<feature type="compositionally biased region" description="Polar residues" evidence="7">
    <location>
        <begin position="778"/>
        <end position="788"/>
    </location>
</feature>
<evidence type="ECO:0000256" key="2">
    <source>
        <dbReference type="ARBA" id="ARBA00022737"/>
    </source>
</evidence>
<dbReference type="SUPFAM" id="SSF101936">
    <property type="entry name" value="DNA-binding pseudobarrel domain"/>
    <property type="match status" value="6"/>
</dbReference>
<feature type="compositionally biased region" description="Basic and acidic residues" evidence="7">
    <location>
        <begin position="789"/>
        <end position="805"/>
    </location>
</feature>
<feature type="compositionally biased region" description="Basic and acidic residues" evidence="7">
    <location>
        <begin position="301"/>
        <end position="314"/>
    </location>
</feature>
<dbReference type="InterPro" id="IPR039218">
    <property type="entry name" value="REM_fam"/>
</dbReference>
<dbReference type="FunFam" id="2.40.330.10:FF:000009">
    <property type="entry name" value="Transcriptional factor B3 family protein"/>
    <property type="match status" value="1"/>
</dbReference>
<feature type="region of interest" description="Disordered" evidence="7">
    <location>
        <begin position="300"/>
        <end position="329"/>
    </location>
</feature>
<protein>
    <recommendedName>
        <fullName evidence="8">TF-B3 domain-containing protein</fullName>
    </recommendedName>
</protein>
<keyword evidence="2" id="KW-0677">Repeat</keyword>
<evidence type="ECO:0000256" key="5">
    <source>
        <dbReference type="ARBA" id="ARBA00023163"/>
    </source>
</evidence>
<feature type="region of interest" description="Disordered" evidence="7">
    <location>
        <begin position="757"/>
        <end position="879"/>
    </location>
</feature>
<organism evidence="9 10">
    <name type="scientific">Thlaspi arvense</name>
    <name type="common">Field penny-cress</name>
    <dbReference type="NCBI Taxonomy" id="13288"/>
    <lineage>
        <taxon>Eukaryota</taxon>
        <taxon>Viridiplantae</taxon>
        <taxon>Streptophyta</taxon>
        <taxon>Embryophyta</taxon>
        <taxon>Tracheophyta</taxon>
        <taxon>Spermatophyta</taxon>
        <taxon>Magnoliopsida</taxon>
        <taxon>eudicotyledons</taxon>
        <taxon>Gunneridae</taxon>
        <taxon>Pentapetalae</taxon>
        <taxon>rosids</taxon>
        <taxon>malvids</taxon>
        <taxon>Brassicales</taxon>
        <taxon>Brassicaceae</taxon>
        <taxon>Thlaspideae</taxon>
        <taxon>Thlaspi</taxon>
    </lineage>
</organism>
<reference evidence="9 10" key="1">
    <citation type="submission" date="2022-03" db="EMBL/GenBank/DDBJ databases">
        <authorList>
            <person name="Nunn A."/>
            <person name="Chopra R."/>
            <person name="Nunn A."/>
            <person name="Contreras Garrido A."/>
        </authorList>
    </citation>
    <scope>NUCLEOTIDE SEQUENCE [LARGE SCALE GENOMIC DNA]</scope>
</reference>
<dbReference type="Gene3D" id="2.40.330.10">
    <property type="entry name" value="DNA-binding pseudobarrel domain"/>
    <property type="match status" value="5"/>
</dbReference>
<feature type="region of interest" description="Disordered" evidence="7">
    <location>
        <begin position="483"/>
        <end position="514"/>
    </location>
</feature>
<sequence>MAKSTLLHPQFFHTLVHGFHTHLMIPLEFFSKYIEGKTLGKTTAELKSDSSEVTWKVKMTGRRLSEGWEEFAVAYNFQTGDVLLVRYEGDMIFHVSDLGPSCCEIQDNPPPRNDIYGQFDVGKTLLKKRLYPRTQVDFSPNDGDGCDDEDDMEPPRKKKVKKNSPEAETASSSDNSYEKNNPEAQAVSSSSSDNSCFVAVVTPSSLRTDTLYLPQHVTSSSGFTRKCRKIVLIDGGERSWALDLRFKFNKSSDTFYISRGWRRFCEENGQEAGGFFMFKLVGNGETPVLSFDPTKTYNKTRQRECSEASRRESLSTEVSSEEENVEGESGEEACISMESLVEIEKTKCSPKRRVQSYSSYLPSHKRFVTFTLPPDYVRIQNLYLPRPFVRENGINKPGEISLLGKDGTKWPTNLLMNMRGTMSFGQGWKDFVKANGVESGFTLKLIWEDTTPVLSLCCAESTNDMEQEEYFKAIKKQSRFIDQSNRDKISKDENTKEERRKNHLSGGDSTPSSQKQFVTLTITPSCFSTSKLRLPKSFTRENDINKPGTITLLGKDGVKYQTSLLFESRNRRMTLGKGWKVFAEANDLKLGDPFTFKLTWERTTPVLSLCPAECSIDKEAGGECLPIDDNNRKDNGKEETRSGREKNHLRGRDPTPSSQKQFVTLTITPTSFAKSRLLLPMQFVRENSINKPGMIYLLGRDGTKWPTNLVQNKKGVMGLGKGCKDFAEANDLKTGESFTMELIWKDGTRMLRLFNTKSSSSKAKEKESVSTEARSRDSLFQTKSSSSKANEKDSVSTEPRSRDSLFHTMSSSSKAKEKELVSTKPRSRDSLFHTESSCSKAKEKESDPTEAKSRESLFHTKSCSSKAKEKESVSTEARSRDSSSEILNRFVILTLTLENVRARILHLPSQFMKANGIKKLGKITILGRNGMEFSAYLLARDGIIALENGWDKF</sequence>
<dbReference type="GO" id="GO:0003677">
    <property type="term" value="F:DNA binding"/>
    <property type="evidence" value="ECO:0007669"/>
    <property type="project" value="UniProtKB-KW"/>
</dbReference>
<feature type="compositionally biased region" description="Basic and acidic residues" evidence="7">
    <location>
        <begin position="866"/>
        <end position="879"/>
    </location>
</feature>
<keyword evidence="10" id="KW-1185">Reference proteome</keyword>
<keyword evidence="4" id="KW-0238">DNA-binding</keyword>
<gene>
    <name evidence="9" type="ORF">TAV2_LOCUS13126</name>
</gene>
<dbReference type="CDD" id="cd10017">
    <property type="entry name" value="B3_DNA"/>
    <property type="match status" value="5"/>
</dbReference>
<feature type="compositionally biased region" description="Basic and acidic residues" evidence="7">
    <location>
        <begin position="840"/>
        <end position="858"/>
    </location>
</feature>
<feature type="compositionally biased region" description="Acidic residues" evidence="7">
    <location>
        <begin position="319"/>
        <end position="329"/>
    </location>
</feature>
<dbReference type="Proteomes" id="UP000836841">
    <property type="component" value="Chromosome 4"/>
</dbReference>
<evidence type="ECO:0000313" key="10">
    <source>
        <dbReference type="Proteomes" id="UP000836841"/>
    </source>
</evidence>
<evidence type="ECO:0000313" key="9">
    <source>
        <dbReference type="EMBL" id="CAH2061207.1"/>
    </source>
</evidence>
<feature type="domain" description="TF-B3" evidence="8">
    <location>
        <begin position="517"/>
        <end position="613"/>
    </location>
</feature>
<name>A0AAU9SA50_THLAR</name>
<dbReference type="InterPro" id="IPR015300">
    <property type="entry name" value="DNA-bd_pseudobarrel_sf"/>
</dbReference>
<evidence type="ECO:0000259" key="8">
    <source>
        <dbReference type="PROSITE" id="PS50863"/>
    </source>
</evidence>